<proteinExistence type="inferred from homology"/>
<evidence type="ECO:0000313" key="5">
    <source>
        <dbReference type="EMBL" id="KAK7378130.1"/>
    </source>
</evidence>
<dbReference type="GO" id="GO:0005524">
    <property type="term" value="F:ATP binding"/>
    <property type="evidence" value="ECO:0007669"/>
    <property type="project" value="InterPro"/>
</dbReference>
<protein>
    <recommendedName>
        <fullName evidence="4">ABC transporter domain-containing protein</fullName>
    </recommendedName>
</protein>
<name>A0AAN9NTE5_PHACN</name>
<keyword evidence="6" id="KW-1185">Reference proteome</keyword>
<dbReference type="InterPro" id="IPR003439">
    <property type="entry name" value="ABC_transporter-like_ATP-bd"/>
</dbReference>
<dbReference type="Gene3D" id="3.40.50.300">
    <property type="entry name" value="P-loop containing nucleotide triphosphate hydrolases"/>
    <property type="match status" value="1"/>
</dbReference>
<evidence type="ECO:0000256" key="3">
    <source>
        <dbReference type="SAM" id="Phobius"/>
    </source>
</evidence>
<dbReference type="SUPFAM" id="SSF52540">
    <property type="entry name" value="P-loop containing nucleoside triphosphate hydrolases"/>
    <property type="match status" value="1"/>
</dbReference>
<sequence>MIWEDLTVDLRASFGAQRRKLLLSGITGFAEPDRVMAIMGPSGCGKTTFLHSLTGPNMCLVRSFEIILGLFLIWFAQMILTKYDLG</sequence>
<accession>A0AAN9NTE5</accession>
<keyword evidence="3" id="KW-1133">Transmembrane helix</keyword>
<reference evidence="5 6" key="1">
    <citation type="submission" date="2024-01" db="EMBL/GenBank/DDBJ databases">
        <title>The genomes of 5 underutilized Papilionoideae crops provide insights into root nodulation and disease resistanc.</title>
        <authorList>
            <person name="Jiang F."/>
        </authorList>
    </citation>
    <scope>NUCLEOTIDE SEQUENCE [LARGE SCALE GENOMIC DNA]</scope>
    <source>
        <strain evidence="5">JINMINGXINNONG_FW02</strain>
        <tissue evidence="5">Leaves</tissue>
    </source>
</reference>
<keyword evidence="2" id="KW-0813">Transport</keyword>
<keyword evidence="3" id="KW-0812">Transmembrane</keyword>
<evidence type="ECO:0000256" key="1">
    <source>
        <dbReference type="ARBA" id="ARBA00005814"/>
    </source>
</evidence>
<keyword evidence="3" id="KW-0472">Membrane</keyword>
<evidence type="ECO:0000259" key="4">
    <source>
        <dbReference type="Pfam" id="PF00005"/>
    </source>
</evidence>
<evidence type="ECO:0000313" key="6">
    <source>
        <dbReference type="Proteomes" id="UP001374584"/>
    </source>
</evidence>
<dbReference type="PANTHER" id="PTHR48042:SF8">
    <property type="entry name" value="ABC-2 TYPE TRANSPORTER TRANSMEMBRANE DOMAIN-CONTAINING PROTEIN"/>
    <property type="match status" value="1"/>
</dbReference>
<feature type="domain" description="ABC transporter" evidence="4">
    <location>
        <begin position="30"/>
        <end position="55"/>
    </location>
</feature>
<comment type="similarity">
    <text evidence="1">Belongs to the ABC transporter superfamily. ABCG family. Eye pigment precursor importer (TC 3.A.1.204) subfamily.</text>
</comment>
<comment type="caution">
    <text evidence="5">The sequence shown here is derived from an EMBL/GenBank/DDBJ whole genome shotgun (WGS) entry which is preliminary data.</text>
</comment>
<dbReference type="PANTHER" id="PTHR48042">
    <property type="entry name" value="ABC TRANSPORTER G FAMILY MEMBER 11"/>
    <property type="match status" value="1"/>
</dbReference>
<dbReference type="Pfam" id="PF00005">
    <property type="entry name" value="ABC_tran"/>
    <property type="match status" value="1"/>
</dbReference>
<feature type="transmembrane region" description="Helical" evidence="3">
    <location>
        <begin position="59"/>
        <end position="80"/>
    </location>
</feature>
<dbReference type="InterPro" id="IPR027417">
    <property type="entry name" value="P-loop_NTPase"/>
</dbReference>
<dbReference type="EMBL" id="JAYMYR010000002">
    <property type="protein sequence ID" value="KAK7378130.1"/>
    <property type="molecule type" value="Genomic_DNA"/>
</dbReference>
<evidence type="ECO:0000256" key="2">
    <source>
        <dbReference type="ARBA" id="ARBA00022448"/>
    </source>
</evidence>
<dbReference type="GO" id="GO:0016887">
    <property type="term" value="F:ATP hydrolysis activity"/>
    <property type="evidence" value="ECO:0007669"/>
    <property type="project" value="InterPro"/>
</dbReference>
<dbReference type="Proteomes" id="UP001374584">
    <property type="component" value="Unassembled WGS sequence"/>
</dbReference>
<dbReference type="AlphaFoldDB" id="A0AAN9NTE5"/>
<gene>
    <name evidence="5" type="ORF">VNO80_03567</name>
</gene>
<organism evidence="5 6">
    <name type="scientific">Phaseolus coccineus</name>
    <name type="common">Scarlet runner bean</name>
    <name type="synonym">Phaseolus multiflorus</name>
    <dbReference type="NCBI Taxonomy" id="3886"/>
    <lineage>
        <taxon>Eukaryota</taxon>
        <taxon>Viridiplantae</taxon>
        <taxon>Streptophyta</taxon>
        <taxon>Embryophyta</taxon>
        <taxon>Tracheophyta</taxon>
        <taxon>Spermatophyta</taxon>
        <taxon>Magnoliopsida</taxon>
        <taxon>eudicotyledons</taxon>
        <taxon>Gunneridae</taxon>
        <taxon>Pentapetalae</taxon>
        <taxon>rosids</taxon>
        <taxon>fabids</taxon>
        <taxon>Fabales</taxon>
        <taxon>Fabaceae</taxon>
        <taxon>Papilionoideae</taxon>
        <taxon>50 kb inversion clade</taxon>
        <taxon>NPAAA clade</taxon>
        <taxon>indigoferoid/millettioid clade</taxon>
        <taxon>Phaseoleae</taxon>
        <taxon>Phaseolus</taxon>
    </lineage>
</organism>
<dbReference type="InterPro" id="IPR052215">
    <property type="entry name" value="Plant_ABCG"/>
</dbReference>